<dbReference type="Gene3D" id="1.10.10.60">
    <property type="entry name" value="Homeodomain-like"/>
    <property type="match status" value="2"/>
</dbReference>
<dbReference type="GO" id="GO:0005634">
    <property type="term" value="C:nucleus"/>
    <property type="evidence" value="ECO:0007669"/>
    <property type="project" value="UniProtKB-SubCell"/>
</dbReference>
<evidence type="ECO:0000256" key="3">
    <source>
        <dbReference type="ARBA" id="ARBA00023125"/>
    </source>
</evidence>
<dbReference type="PANTHER" id="PTHR45614:SF25">
    <property type="entry name" value="MYB PROTEIN"/>
    <property type="match status" value="1"/>
</dbReference>
<dbReference type="AlphaFoldDB" id="A0A6A6GZS6"/>
<dbReference type="GO" id="GO:0000278">
    <property type="term" value="P:mitotic cell cycle"/>
    <property type="evidence" value="ECO:0007669"/>
    <property type="project" value="TreeGrafter"/>
</dbReference>
<dbReference type="InterPro" id="IPR009057">
    <property type="entry name" value="Homeodomain-like_sf"/>
</dbReference>
<comment type="subcellular location">
    <subcellularLocation>
        <location evidence="1">Nucleus</location>
    </subcellularLocation>
</comment>
<dbReference type="SUPFAM" id="SSF46689">
    <property type="entry name" value="Homeodomain-like"/>
    <property type="match status" value="1"/>
</dbReference>
<feature type="domain" description="Myb-like" evidence="6">
    <location>
        <begin position="53"/>
        <end position="100"/>
    </location>
</feature>
<dbReference type="InterPro" id="IPR050560">
    <property type="entry name" value="MYB_TF"/>
</dbReference>
<accession>A0A6A6GZS6</accession>
<dbReference type="GO" id="GO:0050891">
    <property type="term" value="P:multicellular organismal-level water homeostasis"/>
    <property type="evidence" value="ECO:0007669"/>
    <property type="project" value="UniProtKB-ARBA"/>
</dbReference>
<dbReference type="GO" id="GO:1901002">
    <property type="term" value="P:positive regulation of response to salt stress"/>
    <property type="evidence" value="ECO:0007669"/>
    <property type="project" value="UniProtKB-ARBA"/>
</dbReference>
<feature type="domain" description="Myb-like" evidence="6">
    <location>
        <begin position="1"/>
        <end position="52"/>
    </location>
</feature>
<dbReference type="EMBL" id="ML991832">
    <property type="protein sequence ID" value="KAF2231068.1"/>
    <property type="molecule type" value="Genomic_DNA"/>
</dbReference>
<dbReference type="OrthoDB" id="2143914at2759"/>
<dbReference type="GO" id="GO:2000037">
    <property type="term" value="P:regulation of stomatal complex patterning"/>
    <property type="evidence" value="ECO:0007669"/>
    <property type="project" value="UniProtKB-ARBA"/>
</dbReference>
<keyword evidence="4" id="KW-0539">Nucleus</keyword>
<dbReference type="PROSITE" id="PS51294">
    <property type="entry name" value="HTH_MYB"/>
    <property type="match status" value="2"/>
</dbReference>
<dbReference type="PANTHER" id="PTHR45614">
    <property type="entry name" value="MYB PROTEIN-RELATED"/>
    <property type="match status" value="1"/>
</dbReference>
<feature type="compositionally biased region" description="Polar residues" evidence="5">
    <location>
        <begin position="245"/>
        <end position="255"/>
    </location>
</feature>
<dbReference type="SMART" id="SM00717">
    <property type="entry name" value="SANT"/>
    <property type="match status" value="2"/>
</dbReference>
<feature type="domain" description="HTH myb-type" evidence="7">
    <location>
        <begin position="1"/>
        <end position="56"/>
    </location>
</feature>
<dbReference type="GO" id="GO:0045944">
    <property type="term" value="P:positive regulation of transcription by RNA polymerase II"/>
    <property type="evidence" value="ECO:0007669"/>
    <property type="project" value="TreeGrafter"/>
</dbReference>
<dbReference type="FunFam" id="1.10.10.60:FF:000355">
    <property type="entry name" value="Transcription factor MYB124"/>
    <property type="match status" value="1"/>
</dbReference>
<feature type="compositionally biased region" description="Polar residues" evidence="5">
    <location>
        <begin position="315"/>
        <end position="337"/>
    </location>
</feature>
<dbReference type="GO" id="GO:1902806">
    <property type="term" value="P:regulation of cell cycle G1/S phase transition"/>
    <property type="evidence" value="ECO:0007669"/>
    <property type="project" value="UniProtKB-ARBA"/>
</dbReference>
<dbReference type="InterPro" id="IPR001005">
    <property type="entry name" value="SANT/Myb"/>
</dbReference>
<dbReference type="GO" id="GO:0000978">
    <property type="term" value="F:RNA polymerase II cis-regulatory region sequence-specific DNA binding"/>
    <property type="evidence" value="ECO:0007669"/>
    <property type="project" value="TreeGrafter"/>
</dbReference>
<dbReference type="GO" id="GO:1902584">
    <property type="term" value="P:positive regulation of response to water deprivation"/>
    <property type="evidence" value="ECO:0007669"/>
    <property type="project" value="UniProtKB-ARBA"/>
</dbReference>
<evidence type="ECO:0000256" key="2">
    <source>
        <dbReference type="ARBA" id="ARBA00022737"/>
    </source>
</evidence>
<keyword evidence="3" id="KW-0238">DNA-binding</keyword>
<evidence type="ECO:0000259" key="7">
    <source>
        <dbReference type="PROSITE" id="PS51294"/>
    </source>
</evidence>
<feature type="region of interest" description="Disordered" evidence="5">
    <location>
        <begin position="284"/>
        <end position="423"/>
    </location>
</feature>
<dbReference type="CDD" id="cd00167">
    <property type="entry name" value="SANT"/>
    <property type="match status" value="2"/>
</dbReference>
<evidence type="ECO:0000256" key="5">
    <source>
        <dbReference type="SAM" id="MobiDB-lite"/>
    </source>
</evidence>
<dbReference type="GO" id="GO:0033993">
    <property type="term" value="P:response to lipid"/>
    <property type="evidence" value="ECO:0007669"/>
    <property type="project" value="UniProtKB-ARBA"/>
</dbReference>
<reference evidence="8" key="1">
    <citation type="journal article" date="2020" name="Stud. Mycol.">
        <title>101 Dothideomycetes genomes: a test case for predicting lifestyles and emergence of pathogens.</title>
        <authorList>
            <person name="Haridas S."/>
            <person name="Albert R."/>
            <person name="Binder M."/>
            <person name="Bloem J."/>
            <person name="Labutti K."/>
            <person name="Salamov A."/>
            <person name="Andreopoulos B."/>
            <person name="Baker S."/>
            <person name="Barry K."/>
            <person name="Bills G."/>
            <person name="Bluhm B."/>
            <person name="Cannon C."/>
            <person name="Castanera R."/>
            <person name="Culley D."/>
            <person name="Daum C."/>
            <person name="Ezra D."/>
            <person name="Gonzalez J."/>
            <person name="Henrissat B."/>
            <person name="Kuo A."/>
            <person name="Liang C."/>
            <person name="Lipzen A."/>
            <person name="Lutzoni F."/>
            <person name="Magnuson J."/>
            <person name="Mondo S."/>
            <person name="Nolan M."/>
            <person name="Ohm R."/>
            <person name="Pangilinan J."/>
            <person name="Park H.-J."/>
            <person name="Ramirez L."/>
            <person name="Alfaro M."/>
            <person name="Sun H."/>
            <person name="Tritt A."/>
            <person name="Yoshinaga Y."/>
            <person name="Zwiers L.-H."/>
            <person name="Turgeon B."/>
            <person name="Goodwin S."/>
            <person name="Spatafora J."/>
            <person name="Crous P."/>
            <person name="Grigoriev I."/>
        </authorList>
    </citation>
    <scope>NUCLEOTIDE SEQUENCE</scope>
    <source>
        <strain evidence="8">Tuck. ex Michener</strain>
    </source>
</reference>
<feature type="domain" description="HTH myb-type" evidence="7">
    <location>
        <begin position="57"/>
        <end position="107"/>
    </location>
</feature>
<evidence type="ECO:0008006" key="10">
    <source>
        <dbReference type="Google" id="ProtNLM"/>
    </source>
</evidence>
<proteinExistence type="predicted"/>
<feature type="compositionally biased region" description="Basic and acidic residues" evidence="5">
    <location>
        <begin position="290"/>
        <end position="306"/>
    </location>
</feature>
<evidence type="ECO:0000313" key="9">
    <source>
        <dbReference type="Proteomes" id="UP000800092"/>
    </source>
</evidence>
<dbReference type="Proteomes" id="UP000800092">
    <property type="component" value="Unassembled WGS sequence"/>
</dbReference>
<evidence type="ECO:0000259" key="6">
    <source>
        <dbReference type="PROSITE" id="PS50090"/>
    </source>
</evidence>
<gene>
    <name evidence="8" type="ORF">EV356DRAFT_315982</name>
</gene>
<feature type="region of interest" description="Disordered" evidence="5">
    <location>
        <begin position="98"/>
        <end position="265"/>
    </location>
</feature>
<evidence type="ECO:0000313" key="8">
    <source>
        <dbReference type="EMBL" id="KAF2231068.1"/>
    </source>
</evidence>
<name>A0A6A6GZS6_VIRVR</name>
<organism evidence="8 9">
    <name type="scientific">Viridothelium virens</name>
    <name type="common">Speckled blister lichen</name>
    <name type="synonym">Trypethelium virens</name>
    <dbReference type="NCBI Taxonomy" id="1048519"/>
    <lineage>
        <taxon>Eukaryota</taxon>
        <taxon>Fungi</taxon>
        <taxon>Dikarya</taxon>
        <taxon>Ascomycota</taxon>
        <taxon>Pezizomycotina</taxon>
        <taxon>Dothideomycetes</taxon>
        <taxon>Dothideomycetes incertae sedis</taxon>
        <taxon>Trypetheliales</taxon>
        <taxon>Trypetheliaceae</taxon>
        <taxon>Viridothelium</taxon>
    </lineage>
</organism>
<evidence type="ECO:0000256" key="1">
    <source>
        <dbReference type="ARBA" id="ARBA00004123"/>
    </source>
</evidence>
<protein>
    <recommendedName>
        <fullName evidence="10">Trichome differentiation protein GL1</fullName>
    </recommendedName>
</protein>
<dbReference type="PROSITE" id="PS50090">
    <property type="entry name" value="MYB_LIKE"/>
    <property type="match status" value="2"/>
</dbReference>
<evidence type="ECO:0000256" key="4">
    <source>
        <dbReference type="ARBA" id="ARBA00023242"/>
    </source>
</evidence>
<sequence length="423" mass="47358">MGNHRRGPWSQQEDGMLLNLVQGQGAHNWVRISQVIQSRSPKQCRERYHQNLKPNLKHDPISKDEGEMIEKMVREMGKKWAEIARALPGRSDNAVKNWWNGGQNRRKRQGTRQNNDLQAPQMAHTLSLRDPREAVTSCRPTGLSLPPLRGQRPLPFTSCPTEHSQRSPVAEHSFHHCVQPGYPSRLHNQSQSLQEPSSFSKSLQPAFRPSEIAPQSATWRNGRCLESPLPSPAHSAASNDAPSLVSDNSSYTSGRSPHFGSPVELPLPYRWERRRSSCRASGVYDADGNYTEHETPAHSSQADESKTPVMPAPDSFSTSLFKTPMWTQSARRTTPPQESMKLPSLGSHPPTTAVNALPTPAVSPDTPRPQYHHHHSSPTQVQHPAPLGRLDIKRDDSNIDPQLRTRSPLKDTRMDVSNFLSPQ</sequence>
<feature type="compositionally biased region" description="Polar residues" evidence="5">
    <location>
        <begin position="186"/>
        <end position="203"/>
    </location>
</feature>
<dbReference type="GO" id="GO:0032875">
    <property type="term" value="P:regulation of DNA endoreduplication"/>
    <property type="evidence" value="ECO:0007669"/>
    <property type="project" value="UniProtKB-ARBA"/>
</dbReference>
<dbReference type="GO" id="GO:0000981">
    <property type="term" value="F:DNA-binding transcription factor activity, RNA polymerase II-specific"/>
    <property type="evidence" value="ECO:0007669"/>
    <property type="project" value="TreeGrafter"/>
</dbReference>
<dbReference type="InterPro" id="IPR017930">
    <property type="entry name" value="Myb_dom"/>
</dbReference>
<keyword evidence="9" id="KW-1185">Reference proteome</keyword>
<keyword evidence="2" id="KW-0677">Repeat</keyword>
<dbReference type="Pfam" id="PF00249">
    <property type="entry name" value="Myb_DNA-binding"/>
    <property type="match status" value="2"/>
</dbReference>